<dbReference type="NCBIfam" id="TIGR03921">
    <property type="entry name" value="T7SS_mycosin"/>
    <property type="match status" value="1"/>
</dbReference>
<proteinExistence type="inferred from homology"/>
<dbReference type="EMBL" id="CP098609">
    <property type="protein sequence ID" value="USC47343.1"/>
    <property type="molecule type" value="Genomic_DNA"/>
</dbReference>
<dbReference type="InterPro" id="IPR023827">
    <property type="entry name" value="Peptidase_S8_Asp-AS"/>
</dbReference>
<dbReference type="PROSITE" id="PS51892">
    <property type="entry name" value="SUBTILASE"/>
    <property type="match status" value="1"/>
</dbReference>
<evidence type="ECO:0000256" key="5">
    <source>
        <dbReference type="ARBA" id="ARBA00022692"/>
    </source>
</evidence>
<comment type="similarity">
    <text evidence="2 10">Belongs to the peptidase S8 family.</text>
</comment>
<dbReference type="Gene3D" id="3.40.50.200">
    <property type="entry name" value="Peptidase S8/S53 domain"/>
    <property type="match status" value="1"/>
</dbReference>
<feature type="compositionally biased region" description="Pro residues" evidence="11">
    <location>
        <begin position="416"/>
        <end position="434"/>
    </location>
</feature>
<dbReference type="InterPro" id="IPR036852">
    <property type="entry name" value="Peptidase_S8/S53_dom_sf"/>
</dbReference>
<sequence length="456" mass="47838">MRTSRRHSRLRYTLTAAVGLMLACIATVPAHAETVRDRQWHLDAMHAEDMWKTSTGSGITVAVIDSGVDKNVADLHGQVLDGMDYSSLEGDEHTDQEGHGTGIAALIAATGARGKTAGSYGLAPGAKLLPIRMPYSTEDYGQVNTRVRFSKYMSKAIRFAADSDARIINVSMANTNTPGKKDVDTPELTAAVRYALGKGKLIFAAVGNKGDTANFVEYPAATPGVVGVAGVDEKAKPVKNSQWGPQVDLAAPGDEIVGACPGGTQICTGTGTSASTALASASAALIWSQHPDWTNNQVLRVLLQTASGNEKGLSRDDVIGFGVVRPRIALAEPGDPGPANEYPLPDFTYEELKPPSPQRSKPAEGPAQPKTTASVSDDSNALVVWIAAGIGAAVLLGAAIAVLVVRNRHGRATPALPTPPPPYGGQRPPYPPAFKPHQGVDLRPPHSTDHNHNGKA</sequence>
<feature type="compositionally biased region" description="Basic and acidic residues" evidence="11">
    <location>
        <begin position="438"/>
        <end position="456"/>
    </location>
</feature>
<name>A0ABY4UV68_STRFL</name>
<dbReference type="PANTHER" id="PTHR43806">
    <property type="entry name" value="PEPTIDASE S8"/>
    <property type="match status" value="1"/>
</dbReference>
<evidence type="ECO:0000313" key="16">
    <source>
        <dbReference type="Proteomes" id="UP001056079"/>
    </source>
</evidence>
<evidence type="ECO:0000256" key="10">
    <source>
        <dbReference type="PROSITE-ProRule" id="PRU01240"/>
    </source>
</evidence>
<feature type="active site" description="Charge relay system" evidence="10">
    <location>
        <position position="65"/>
    </location>
</feature>
<evidence type="ECO:0000256" key="7">
    <source>
        <dbReference type="ARBA" id="ARBA00022825"/>
    </source>
</evidence>
<dbReference type="InterPro" id="IPR023834">
    <property type="entry name" value="T7SS_pept_S8A_mycosin"/>
</dbReference>
<dbReference type="PROSITE" id="PS51257">
    <property type="entry name" value="PROKAR_LIPOPROTEIN"/>
    <property type="match status" value="1"/>
</dbReference>
<dbReference type="InterPro" id="IPR015500">
    <property type="entry name" value="Peptidase_S8_subtilisin-rel"/>
</dbReference>
<feature type="signal peptide" evidence="13">
    <location>
        <begin position="1"/>
        <end position="32"/>
    </location>
</feature>
<evidence type="ECO:0000256" key="12">
    <source>
        <dbReference type="SAM" id="Phobius"/>
    </source>
</evidence>
<feature type="region of interest" description="Disordered" evidence="11">
    <location>
        <begin position="412"/>
        <end position="456"/>
    </location>
</feature>
<evidence type="ECO:0000256" key="11">
    <source>
        <dbReference type="SAM" id="MobiDB-lite"/>
    </source>
</evidence>
<dbReference type="PANTHER" id="PTHR43806:SF11">
    <property type="entry name" value="CEREVISIN-RELATED"/>
    <property type="match status" value="1"/>
</dbReference>
<reference evidence="15" key="1">
    <citation type="submission" date="2021-08" db="EMBL/GenBank/DDBJ databases">
        <title>DNA methylation of m4C regulates biosynthesis of daptomycin in Streptomyces roseosporus L30.</title>
        <authorList>
            <person name="Fang J.-L."/>
        </authorList>
    </citation>
    <scope>NUCLEOTIDE SEQUENCE</scope>
    <source>
        <strain evidence="15">L30</strain>
    </source>
</reference>
<evidence type="ECO:0000256" key="13">
    <source>
        <dbReference type="SAM" id="SignalP"/>
    </source>
</evidence>
<evidence type="ECO:0000256" key="3">
    <source>
        <dbReference type="ARBA" id="ARBA00022475"/>
    </source>
</evidence>
<feature type="chain" id="PRO_5046446896" evidence="13">
    <location>
        <begin position="33"/>
        <end position="456"/>
    </location>
</feature>
<dbReference type="InterPro" id="IPR050131">
    <property type="entry name" value="Peptidase_S8_subtilisin-like"/>
</dbReference>
<evidence type="ECO:0000256" key="2">
    <source>
        <dbReference type="ARBA" id="ARBA00011073"/>
    </source>
</evidence>
<evidence type="ECO:0000256" key="1">
    <source>
        <dbReference type="ARBA" id="ARBA00004162"/>
    </source>
</evidence>
<keyword evidence="7 10" id="KW-0720">Serine protease</keyword>
<accession>A0ABY4UV68</accession>
<evidence type="ECO:0000256" key="4">
    <source>
        <dbReference type="ARBA" id="ARBA00022670"/>
    </source>
</evidence>
<protein>
    <submittedName>
        <fullName evidence="15">Type VII secretion-associated serine protease mycosin</fullName>
    </submittedName>
</protein>
<dbReference type="SUPFAM" id="SSF52743">
    <property type="entry name" value="Subtilisin-like"/>
    <property type="match status" value="1"/>
</dbReference>
<evidence type="ECO:0000256" key="8">
    <source>
        <dbReference type="ARBA" id="ARBA00022989"/>
    </source>
</evidence>
<keyword evidence="6 10" id="KW-0378">Hydrolase</keyword>
<keyword evidence="13" id="KW-0732">Signal</keyword>
<evidence type="ECO:0000313" key="15">
    <source>
        <dbReference type="EMBL" id="USC47343.1"/>
    </source>
</evidence>
<evidence type="ECO:0000256" key="6">
    <source>
        <dbReference type="ARBA" id="ARBA00022801"/>
    </source>
</evidence>
<feature type="transmembrane region" description="Helical" evidence="12">
    <location>
        <begin position="382"/>
        <end position="405"/>
    </location>
</feature>
<keyword evidence="4 10" id="KW-0645">Protease</keyword>
<dbReference type="Proteomes" id="UP001056079">
    <property type="component" value="Chromosome"/>
</dbReference>
<keyword evidence="16" id="KW-1185">Reference proteome</keyword>
<dbReference type="Pfam" id="PF00082">
    <property type="entry name" value="Peptidase_S8"/>
    <property type="match status" value="1"/>
</dbReference>
<gene>
    <name evidence="15" type="primary">mycP</name>
    <name evidence="15" type="ORF">K7395_11595</name>
</gene>
<feature type="domain" description="Peptidase S8/S53" evidence="14">
    <location>
        <begin position="56"/>
        <end position="315"/>
    </location>
</feature>
<dbReference type="PRINTS" id="PR00723">
    <property type="entry name" value="SUBTILISIN"/>
</dbReference>
<feature type="active site" description="Charge relay system" evidence="10">
    <location>
        <position position="273"/>
    </location>
</feature>
<organism evidence="15 16">
    <name type="scientific">Streptomyces filamentosus</name>
    <name type="common">Streptomyces roseosporus</name>
    <dbReference type="NCBI Taxonomy" id="67294"/>
    <lineage>
        <taxon>Bacteria</taxon>
        <taxon>Bacillati</taxon>
        <taxon>Actinomycetota</taxon>
        <taxon>Actinomycetes</taxon>
        <taxon>Kitasatosporales</taxon>
        <taxon>Streptomycetaceae</taxon>
        <taxon>Streptomyces</taxon>
    </lineage>
</organism>
<dbReference type="GO" id="GO:0006508">
    <property type="term" value="P:proteolysis"/>
    <property type="evidence" value="ECO:0007669"/>
    <property type="project" value="UniProtKB-KW"/>
</dbReference>
<feature type="active site" description="Charge relay system" evidence="10">
    <location>
        <position position="99"/>
    </location>
</feature>
<feature type="region of interest" description="Disordered" evidence="11">
    <location>
        <begin position="330"/>
        <end position="376"/>
    </location>
</feature>
<evidence type="ECO:0000256" key="9">
    <source>
        <dbReference type="ARBA" id="ARBA00023136"/>
    </source>
</evidence>
<dbReference type="GO" id="GO:0008233">
    <property type="term" value="F:peptidase activity"/>
    <property type="evidence" value="ECO:0007669"/>
    <property type="project" value="UniProtKB-KW"/>
</dbReference>
<keyword evidence="3" id="KW-1003">Cell membrane</keyword>
<comment type="subcellular location">
    <subcellularLocation>
        <location evidence="1">Cell membrane</location>
        <topology evidence="1">Single-pass membrane protein</topology>
    </subcellularLocation>
</comment>
<keyword evidence="9 12" id="KW-0472">Membrane</keyword>
<evidence type="ECO:0000259" key="14">
    <source>
        <dbReference type="Pfam" id="PF00082"/>
    </source>
</evidence>
<keyword evidence="8 12" id="KW-1133">Transmembrane helix</keyword>
<dbReference type="InterPro" id="IPR000209">
    <property type="entry name" value="Peptidase_S8/S53_dom"/>
</dbReference>
<dbReference type="PROSITE" id="PS00136">
    <property type="entry name" value="SUBTILASE_ASP"/>
    <property type="match status" value="1"/>
</dbReference>
<dbReference type="RefSeq" id="WP_006127204.1">
    <property type="nucleotide sequence ID" value="NZ_CP098609.1"/>
</dbReference>
<keyword evidence="5 12" id="KW-0812">Transmembrane</keyword>